<evidence type="ECO:0000313" key="2">
    <source>
        <dbReference type="Proteomes" id="UP000077342"/>
    </source>
</evidence>
<evidence type="ECO:0000313" key="1">
    <source>
        <dbReference type="EMBL" id="KZS62141.1"/>
    </source>
</evidence>
<keyword evidence="2" id="KW-1185">Reference proteome</keyword>
<dbReference type="Proteomes" id="UP000077342">
    <property type="component" value="Unassembled WGS sequence"/>
</dbReference>
<dbReference type="EMBL" id="LWCI01000110">
    <property type="protein sequence ID" value="KZS62141.1"/>
    <property type="molecule type" value="Genomic_DNA"/>
</dbReference>
<name>A0A164A6H1_9MYCO</name>
<protein>
    <submittedName>
        <fullName evidence="1">Antitoxin</fullName>
    </submittedName>
</protein>
<gene>
    <name evidence="1" type="ORF">A4G28_18710</name>
</gene>
<organism evidence="1 2">
    <name type="scientific">Mycobacterium ostraviense</name>
    <dbReference type="NCBI Taxonomy" id="2738409"/>
    <lineage>
        <taxon>Bacteria</taxon>
        <taxon>Bacillati</taxon>
        <taxon>Actinomycetota</taxon>
        <taxon>Actinomycetes</taxon>
        <taxon>Mycobacteriales</taxon>
        <taxon>Mycobacteriaceae</taxon>
        <taxon>Mycobacterium</taxon>
    </lineage>
</organism>
<dbReference type="AlphaFoldDB" id="A0A164A6H1"/>
<sequence>MRTTLDIDDDVVAAARELAASQRRSLGAVISELARRGLTPARVETDDKLPVIRVPAGTPPITPEMVRRALDED</sequence>
<reference evidence="2" key="1">
    <citation type="submission" date="2016-04" db="EMBL/GenBank/DDBJ databases">
        <authorList>
            <person name="Strapagiel D."/>
            <person name="Borowka P."/>
            <person name="Marciniak B."/>
            <person name="Bakula Z."/>
            <person name="Van Ingen J."/>
            <person name="Safianowska A."/>
            <person name="Dziadek J."/>
            <person name="Jagielski T."/>
        </authorList>
    </citation>
    <scope>NUCLEOTIDE SEQUENCE [LARGE SCALE GENOMIC DNA]</scope>
    <source>
        <strain evidence="2">1010001458</strain>
    </source>
</reference>
<comment type="caution">
    <text evidence="1">The sequence shown here is derived from an EMBL/GenBank/DDBJ whole genome shotgun (WGS) entry which is preliminary data.</text>
</comment>
<dbReference type="RefSeq" id="WP_036411107.1">
    <property type="nucleotide sequence ID" value="NZ_CP089224.1"/>
</dbReference>
<proteinExistence type="predicted"/>
<accession>A0A164A6H1</accession>